<organism evidence="1">
    <name type="scientific">Haptolina ericina</name>
    <dbReference type="NCBI Taxonomy" id="156174"/>
    <lineage>
        <taxon>Eukaryota</taxon>
        <taxon>Haptista</taxon>
        <taxon>Haptophyta</taxon>
        <taxon>Prymnesiophyceae</taxon>
        <taxon>Prymnesiales</taxon>
        <taxon>Prymnesiaceae</taxon>
        <taxon>Haptolina</taxon>
    </lineage>
</organism>
<sequence length="258" mass="29027">MAFVHALCEHSDRPHLHDLKAWLPHVGTLYRESGDSNAGSNRNRQEVASSDDLLSNSLYFLVGRSANTGDATVDVICQASPLMLCSTRSQLASRAAGMQARGGEAFQAILHSMRNATMLTMAQRNYVEFIMGEAEHYDLHTVHAQVHEMLIERRHCELHAQAWSTRFTGKFAPPDVARRFPIRRQRRCSESSWTFASRSHKARSVVGGQLPCTRVVLVDGKHRERARVRMPLLQDPRSINPLSLATPQQVSWSPSPYM</sequence>
<dbReference type="EMBL" id="HBHX01037208">
    <property type="protein sequence ID" value="CAE0119978.1"/>
    <property type="molecule type" value="Transcribed_RNA"/>
</dbReference>
<accession>A0A7S3AZC1</accession>
<gene>
    <name evidence="1" type="ORF">HERI1096_LOCUS20679</name>
</gene>
<name>A0A7S3AZC1_9EUKA</name>
<dbReference type="AlphaFoldDB" id="A0A7S3AZC1"/>
<reference evidence="1" key="1">
    <citation type="submission" date="2021-01" db="EMBL/GenBank/DDBJ databases">
        <authorList>
            <person name="Corre E."/>
            <person name="Pelletier E."/>
            <person name="Niang G."/>
            <person name="Scheremetjew M."/>
            <person name="Finn R."/>
            <person name="Kale V."/>
            <person name="Holt S."/>
            <person name="Cochrane G."/>
            <person name="Meng A."/>
            <person name="Brown T."/>
            <person name="Cohen L."/>
        </authorList>
    </citation>
    <scope>NUCLEOTIDE SEQUENCE</scope>
    <source>
        <strain evidence="1">CCMP281</strain>
    </source>
</reference>
<proteinExistence type="predicted"/>
<protein>
    <submittedName>
        <fullName evidence="1">Uncharacterized protein</fullName>
    </submittedName>
</protein>
<evidence type="ECO:0000313" key="1">
    <source>
        <dbReference type="EMBL" id="CAE0119978.1"/>
    </source>
</evidence>